<dbReference type="RefSeq" id="WP_097278304.1">
    <property type="nucleotide sequence ID" value="NZ_OCNJ01000002.1"/>
</dbReference>
<keyword evidence="1" id="KW-0812">Transmembrane</keyword>
<keyword evidence="1" id="KW-0472">Membrane</keyword>
<feature type="transmembrane region" description="Helical" evidence="1">
    <location>
        <begin position="17"/>
        <end position="39"/>
    </location>
</feature>
<dbReference type="CDD" id="cd06355">
    <property type="entry name" value="PBP1_FmdD-like"/>
    <property type="match status" value="1"/>
</dbReference>
<evidence type="ECO:0000256" key="1">
    <source>
        <dbReference type="SAM" id="Phobius"/>
    </source>
</evidence>
<dbReference type="PANTHER" id="PTHR47628">
    <property type="match status" value="1"/>
</dbReference>
<evidence type="ECO:0000313" key="2">
    <source>
        <dbReference type="EMBL" id="SOD92708.1"/>
    </source>
</evidence>
<name>A0A286GB53_9PROT</name>
<keyword evidence="3" id="KW-1185">Reference proteome</keyword>
<dbReference type="Proteomes" id="UP000219621">
    <property type="component" value="Unassembled WGS sequence"/>
</dbReference>
<accession>A0A286GB53</accession>
<dbReference type="AlphaFoldDB" id="A0A286GB53"/>
<dbReference type="SUPFAM" id="SSF53822">
    <property type="entry name" value="Periplasmic binding protein-like I"/>
    <property type="match status" value="1"/>
</dbReference>
<proteinExistence type="predicted"/>
<organism evidence="2 3">
    <name type="scientific">Caenispirillum bisanense</name>
    <dbReference type="NCBI Taxonomy" id="414052"/>
    <lineage>
        <taxon>Bacteria</taxon>
        <taxon>Pseudomonadati</taxon>
        <taxon>Pseudomonadota</taxon>
        <taxon>Alphaproteobacteria</taxon>
        <taxon>Rhodospirillales</taxon>
        <taxon>Novispirillaceae</taxon>
        <taxon>Caenispirillum</taxon>
    </lineage>
</organism>
<protein>
    <submittedName>
        <fullName evidence="2">Urea transport system substrate-binding protein</fullName>
    </submittedName>
</protein>
<dbReference type="Gene3D" id="3.40.50.2300">
    <property type="match status" value="2"/>
</dbReference>
<gene>
    <name evidence="2" type="ORF">SAMN05421508_102570</name>
</gene>
<keyword evidence="1" id="KW-1133">Transmembrane helix</keyword>
<dbReference type="InterPro" id="IPR017777">
    <property type="entry name" value="ABC_urea-bd_UrtA"/>
</dbReference>
<evidence type="ECO:0000313" key="3">
    <source>
        <dbReference type="Proteomes" id="UP000219621"/>
    </source>
</evidence>
<reference evidence="2 3" key="1">
    <citation type="submission" date="2017-09" db="EMBL/GenBank/DDBJ databases">
        <authorList>
            <person name="Ehlers B."/>
            <person name="Leendertz F.H."/>
        </authorList>
    </citation>
    <scope>NUCLEOTIDE SEQUENCE [LARGE SCALE GENOMIC DNA]</scope>
    <source>
        <strain evidence="2 3">USBA 140</strain>
    </source>
</reference>
<dbReference type="InterPro" id="IPR028082">
    <property type="entry name" value="Peripla_BP_I"/>
</dbReference>
<dbReference type="EMBL" id="OCNJ01000002">
    <property type="protein sequence ID" value="SOD92708.1"/>
    <property type="molecule type" value="Genomic_DNA"/>
</dbReference>
<dbReference type="OrthoDB" id="9802022at2"/>
<sequence length="449" mass="48232">MAAGEHDRRVLAPRHRYYAGAIVAALVGIFIAMNVPAVLGGAGQRAKAPIRVGVLHSLTGTMAVSERPVAEATLFAIAELNRAGGVLGRPVEPILVDGASDWDVFAREAETLIVDKKVSAVFGCWTSACRKTVKPIFEAHDHVLFYPVQYEGLEQSPNIVYTGAAPNQQIIPATKWALDNLGRRIFVVGSDYVFPRTAGAIVRAQVAALNGEVVAEAYRPLGSTDFAAVAEEIKATRPDVVFNTINGDSNIAFYKALRAAGVTPDAIPVMSFSLAESEVRAIGPELVQGDYAARNYFQSVATAENQAFKAGFRGRYGAAAQTTAPMEAAYFGVRLWAQAVAEAESDLYRDYRARLLGQSLKAPSGIIYLDPITQHTWRPVLIGRVRGDGDFDIVWSSGRPVRPIPFPGLRSRQEWQGFLQAMFYGWGGSWAAPGPVAGSSPAAAGEARP</sequence>
<dbReference type="PANTHER" id="PTHR47628:SF1">
    <property type="entry name" value="ALIPHATIC AMIDASE EXPRESSION-REGULATING PROTEIN"/>
    <property type="match status" value="1"/>
</dbReference>
<dbReference type="Pfam" id="PF13433">
    <property type="entry name" value="Peripla_BP_5"/>
    <property type="match status" value="1"/>
</dbReference>